<dbReference type="Proteomes" id="UP001066276">
    <property type="component" value="Chromosome 10"/>
</dbReference>
<evidence type="ECO:0000256" key="1">
    <source>
        <dbReference type="SAM" id="Coils"/>
    </source>
</evidence>
<dbReference type="SUPFAM" id="SSF57997">
    <property type="entry name" value="Tropomyosin"/>
    <property type="match status" value="1"/>
</dbReference>
<dbReference type="Gene3D" id="1.20.5.340">
    <property type="match status" value="1"/>
</dbReference>
<name>A0AAV7M3Z3_PLEWA</name>
<dbReference type="EMBL" id="JANPWB010000014">
    <property type="protein sequence ID" value="KAJ1097868.1"/>
    <property type="molecule type" value="Genomic_DNA"/>
</dbReference>
<dbReference type="AlphaFoldDB" id="A0AAV7M3Z3"/>
<protein>
    <submittedName>
        <fullName evidence="2">Uncharacterized protein</fullName>
    </submittedName>
</protein>
<reference evidence="2" key="1">
    <citation type="journal article" date="2022" name="bioRxiv">
        <title>Sequencing and chromosome-scale assembly of the giantPleurodeles waltlgenome.</title>
        <authorList>
            <person name="Brown T."/>
            <person name="Elewa A."/>
            <person name="Iarovenko S."/>
            <person name="Subramanian E."/>
            <person name="Araus A.J."/>
            <person name="Petzold A."/>
            <person name="Susuki M."/>
            <person name="Suzuki K.-i.T."/>
            <person name="Hayashi T."/>
            <person name="Toyoda A."/>
            <person name="Oliveira C."/>
            <person name="Osipova E."/>
            <person name="Leigh N.D."/>
            <person name="Simon A."/>
            <person name="Yun M.H."/>
        </authorList>
    </citation>
    <scope>NUCLEOTIDE SEQUENCE</scope>
    <source>
        <strain evidence="2">20211129_DDA</strain>
        <tissue evidence="2">Liver</tissue>
    </source>
</reference>
<comment type="caution">
    <text evidence="2">The sequence shown here is derived from an EMBL/GenBank/DDBJ whole genome shotgun (WGS) entry which is preliminary data.</text>
</comment>
<organism evidence="2 3">
    <name type="scientific">Pleurodeles waltl</name>
    <name type="common">Iberian ribbed newt</name>
    <dbReference type="NCBI Taxonomy" id="8319"/>
    <lineage>
        <taxon>Eukaryota</taxon>
        <taxon>Metazoa</taxon>
        <taxon>Chordata</taxon>
        <taxon>Craniata</taxon>
        <taxon>Vertebrata</taxon>
        <taxon>Euteleostomi</taxon>
        <taxon>Amphibia</taxon>
        <taxon>Batrachia</taxon>
        <taxon>Caudata</taxon>
        <taxon>Salamandroidea</taxon>
        <taxon>Salamandridae</taxon>
        <taxon>Pleurodelinae</taxon>
        <taxon>Pleurodeles</taxon>
    </lineage>
</organism>
<sequence>MAELRSGFKATDARFDTLVKHLDRMGEHLDRQDPRMEEAEEYISTLEDRATKVEKRVAKLESRLRTFAIKNEDLLMRRRWQRELPSCSAAEGCEAEGGRAR</sequence>
<feature type="coiled-coil region" evidence="1">
    <location>
        <begin position="36"/>
        <end position="63"/>
    </location>
</feature>
<keyword evidence="1" id="KW-0175">Coiled coil</keyword>
<evidence type="ECO:0000313" key="3">
    <source>
        <dbReference type="Proteomes" id="UP001066276"/>
    </source>
</evidence>
<gene>
    <name evidence="2" type="ORF">NDU88_002984</name>
</gene>
<keyword evidence="3" id="KW-1185">Reference proteome</keyword>
<proteinExistence type="predicted"/>
<accession>A0AAV7M3Z3</accession>
<evidence type="ECO:0000313" key="2">
    <source>
        <dbReference type="EMBL" id="KAJ1097868.1"/>
    </source>
</evidence>